<protein>
    <submittedName>
        <fullName evidence="1">Uncharacterized protein</fullName>
    </submittedName>
</protein>
<organism evidence="1 2">
    <name type="scientific">Scleroderma citrinum Foug A</name>
    <dbReference type="NCBI Taxonomy" id="1036808"/>
    <lineage>
        <taxon>Eukaryota</taxon>
        <taxon>Fungi</taxon>
        <taxon>Dikarya</taxon>
        <taxon>Basidiomycota</taxon>
        <taxon>Agaricomycotina</taxon>
        <taxon>Agaricomycetes</taxon>
        <taxon>Agaricomycetidae</taxon>
        <taxon>Boletales</taxon>
        <taxon>Sclerodermatineae</taxon>
        <taxon>Sclerodermataceae</taxon>
        <taxon>Scleroderma</taxon>
    </lineage>
</organism>
<dbReference type="OrthoDB" id="3262083at2759"/>
<proteinExistence type="predicted"/>
<accession>A0A0C3A397</accession>
<sequence length="180" mass="20744">MQHRSTHNTHIECLWVEVDVCFARLWSYCEEWNAHPISGQGHDQSPNDMRLIGQLEHGFYIENDLTIHPEVLSHYYGSRTSQVEPQTWEDVGNDDEVTSDLASCIADEQASQFLQKAANVPKQTNPFNNQDLQAVFQEALNQVQDIGHVSIGLGIREEWDSEDILRWKSFIPVVRDKRIL</sequence>
<reference evidence="1 2" key="1">
    <citation type="submission" date="2014-04" db="EMBL/GenBank/DDBJ databases">
        <authorList>
            <consortium name="DOE Joint Genome Institute"/>
            <person name="Kuo A."/>
            <person name="Kohler A."/>
            <person name="Nagy L.G."/>
            <person name="Floudas D."/>
            <person name="Copeland A."/>
            <person name="Barry K.W."/>
            <person name="Cichocki N."/>
            <person name="Veneault-Fourrey C."/>
            <person name="LaButti K."/>
            <person name="Lindquist E.A."/>
            <person name="Lipzen A."/>
            <person name="Lundell T."/>
            <person name="Morin E."/>
            <person name="Murat C."/>
            <person name="Sun H."/>
            <person name="Tunlid A."/>
            <person name="Henrissat B."/>
            <person name="Grigoriev I.V."/>
            <person name="Hibbett D.S."/>
            <person name="Martin F."/>
            <person name="Nordberg H.P."/>
            <person name="Cantor M.N."/>
            <person name="Hua S.X."/>
        </authorList>
    </citation>
    <scope>NUCLEOTIDE SEQUENCE [LARGE SCALE GENOMIC DNA]</scope>
    <source>
        <strain evidence="1 2">Foug A</strain>
    </source>
</reference>
<evidence type="ECO:0000313" key="2">
    <source>
        <dbReference type="Proteomes" id="UP000053989"/>
    </source>
</evidence>
<dbReference type="Proteomes" id="UP000053989">
    <property type="component" value="Unassembled WGS sequence"/>
</dbReference>
<gene>
    <name evidence="1" type="ORF">SCLCIDRAFT_126786</name>
</gene>
<reference evidence="2" key="2">
    <citation type="submission" date="2015-01" db="EMBL/GenBank/DDBJ databases">
        <title>Evolutionary Origins and Diversification of the Mycorrhizal Mutualists.</title>
        <authorList>
            <consortium name="DOE Joint Genome Institute"/>
            <consortium name="Mycorrhizal Genomics Consortium"/>
            <person name="Kohler A."/>
            <person name="Kuo A."/>
            <person name="Nagy L.G."/>
            <person name="Floudas D."/>
            <person name="Copeland A."/>
            <person name="Barry K.W."/>
            <person name="Cichocki N."/>
            <person name="Veneault-Fourrey C."/>
            <person name="LaButti K."/>
            <person name="Lindquist E.A."/>
            <person name="Lipzen A."/>
            <person name="Lundell T."/>
            <person name="Morin E."/>
            <person name="Murat C."/>
            <person name="Riley R."/>
            <person name="Ohm R."/>
            <person name="Sun H."/>
            <person name="Tunlid A."/>
            <person name="Henrissat B."/>
            <person name="Grigoriev I.V."/>
            <person name="Hibbett D.S."/>
            <person name="Martin F."/>
        </authorList>
    </citation>
    <scope>NUCLEOTIDE SEQUENCE [LARGE SCALE GENOMIC DNA]</scope>
    <source>
        <strain evidence="2">Foug A</strain>
    </source>
</reference>
<name>A0A0C3A397_9AGAM</name>
<dbReference type="InParanoid" id="A0A0C3A397"/>
<evidence type="ECO:0000313" key="1">
    <source>
        <dbReference type="EMBL" id="KIM59142.1"/>
    </source>
</evidence>
<keyword evidence="2" id="KW-1185">Reference proteome</keyword>
<dbReference type="EMBL" id="KN822077">
    <property type="protein sequence ID" value="KIM59142.1"/>
    <property type="molecule type" value="Genomic_DNA"/>
</dbReference>
<dbReference type="AlphaFoldDB" id="A0A0C3A397"/>
<dbReference type="HOGENOM" id="CLU_092517_2_0_1"/>